<keyword evidence="1" id="KW-0456">Lyase</keyword>
<sequence length="255" mass="27976">MSVKGKMSRSSLGQVMPVHADPLGFTNASFRAVNQVTFSYRTNTDAAAALLPTELEIDENPKISVMFLSYGFTSVGPFREYIHIIHARFRGEEVGFVPHIFISNERGMLAGREREGYPKLLGDIEFDMNQPNVYGLITARLSRPAGFVLAQGIFRPSEFLGEITEEKPTVIKTLGLRVVGSAVPGGPLSVCEFVPSALEFIGGEIWSGEGSLLFTGASEFSALHRLPIVGNVEATTFYNSSFRLRRPTETYPFSA</sequence>
<dbReference type="Proteomes" id="UP000569005">
    <property type="component" value="Unassembled WGS sequence"/>
</dbReference>
<name>A0ACC5P3F0_9BACT</name>
<gene>
    <name evidence="1" type="ORF">HDF13_003722</name>
</gene>
<dbReference type="EMBL" id="JACHEA010000001">
    <property type="protein sequence ID" value="MBB5341389.1"/>
    <property type="molecule type" value="Genomic_DNA"/>
</dbReference>
<organism evidence="1 2">
    <name type="scientific">Tunturiibacter gelidiferens</name>
    <dbReference type="NCBI Taxonomy" id="3069689"/>
    <lineage>
        <taxon>Bacteria</taxon>
        <taxon>Pseudomonadati</taxon>
        <taxon>Acidobacteriota</taxon>
        <taxon>Terriglobia</taxon>
        <taxon>Terriglobales</taxon>
        <taxon>Acidobacteriaceae</taxon>
        <taxon>Tunturiibacter</taxon>
    </lineage>
</organism>
<protein>
    <submittedName>
        <fullName evidence="1">Acetoacetate decarboxylase</fullName>
        <ecNumber evidence="1">4.1.1.4</ecNumber>
    </submittedName>
</protein>
<dbReference type="EC" id="4.1.1.4" evidence="1"/>
<reference evidence="1" key="1">
    <citation type="submission" date="2020-08" db="EMBL/GenBank/DDBJ databases">
        <title>Genomic Encyclopedia of Type Strains, Phase IV (KMG-V): Genome sequencing to study the core and pangenomes of soil and plant-associated prokaryotes.</title>
        <authorList>
            <person name="Whitman W."/>
        </authorList>
    </citation>
    <scope>NUCLEOTIDE SEQUENCE</scope>
    <source>
        <strain evidence="1">M8UP15</strain>
    </source>
</reference>
<accession>A0ACC5P3F0</accession>
<comment type="caution">
    <text evidence="1">The sequence shown here is derived from an EMBL/GenBank/DDBJ whole genome shotgun (WGS) entry which is preliminary data.</text>
</comment>
<keyword evidence="2" id="KW-1185">Reference proteome</keyword>
<evidence type="ECO:0000313" key="1">
    <source>
        <dbReference type="EMBL" id="MBB5341389.1"/>
    </source>
</evidence>
<proteinExistence type="predicted"/>
<evidence type="ECO:0000313" key="2">
    <source>
        <dbReference type="Proteomes" id="UP000569005"/>
    </source>
</evidence>